<gene>
    <name evidence="5" type="ORF">KAF25_011070</name>
</gene>
<keyword evidence="2" id="KW-0378">Hydrolase</keyword>
<dbReference type="Pfam" id="PF03403">
    <property type="entry name" value="PAF-AH_p_II"/>
    <property type="match status" value="2"/>
</dbReference>
<name>A0A9P7GV25_9HYPO</name>
<dbReference type="AlphaFoldDB" id="A0A9P7GV25"/>
<evidence type="ECO:0000256" key="2">
    <source>
        <dbReference type="ARBA" id="ARBA00022801"/>
    </source>
</evidence>
<evidence type="ECO:0000313" key="6">
    <source>
        <dbReference type="Proteomes" id="UP000782241"/>
    </source>
</evidence>
<keyword evidence="4" id="KW-0443">Lipid metabolism</keyword>
<keyword evidence="3" id="KW-0442">Lipid degradation</keyword>
<dbReference type="Gene3D" id="3.40.50.1820">
    <property type="entry name" value="alpha/beta hydrolase"/>
    <property type="match status" value="1"/>
</dbReference>
<dbReference type="InterPro" id="IPR029058">
    <property type="entry name" value="AB_hydrolase_fold"/>
</dbReference>
<reference evidence="5" key="1">
    <citation type="submission" date="2021-04" db="EMBL/GenBank/DDBJ databases">
        <title>Draft genome of Fusarium avenaceum strain F156N33, isolated from an atmospheric sample in Virginia.</title>
        <authorList>
            <person name="Yang S."/>
            <person name="Vinatzer B.A."/>
            <person name="Coleman J."/>
        </authorList>
    </citation>
    <scope>NUCLEOTIDE SEQUENCE</scope>
    <source>
        <strain evidence="5">F156N33</strain>
    </source>
</reference>
<accession>A0A9P7GV25</accession>
<organism evidence="5 6">
    <name type="scientific">Fusarium avenaceum</name>
    <dbReference type="NCBI Taxonomy" id="40199"/>
    <lineage>
        <taxon>Eukaryota</taxon>
        <taxon>Fungi</taxon>
        <taxon>Dikarya</taxon>
        <taxon>Ascomycota</taxon>
        <taxon>Pezizomycotina</taxon>
        <taxon>Sordariomycetes</taxon>
        <taxon>Hypocreomycetidae</taxon>
        <taxon>Hypocreales</taxon>
        <taxon>Nectriaceae</taxon>
        <taxon>Fusarium</taxon>
        <taxon>Fusarium tricinctum species complex</taxon>
    </lineage>
</organism>
<dbReference type="Proteomes" id="UP000782241">
    <property type="component" value="Unassembled WGS sequence"/>
</dbReference>
<evidence type="ECO:0000256" key="3">
    <source>
        <dbReference type="ARBA" id="ARBA00022963"/>
    </source>
</evidence>
<dbReference type="PANTHER" id="PTHR10272">
    <property type="entry name" value="PLATELET-ACTIVATING FACTOR ACETYLHYDROLASE"/>
    <property type="match status" value="1"/>
</dbReference>
<dbReference type="EC" id="3.1.1.47" evidence="1"/>
<sequence>MHLPTLAILFGASQELLVPAPPGHYDVAVKHFELVDRNRVDPFAPEANTKRRIMASAYLPIDPHHGCKAQAVPYMPPLTASVFDEAGEYLGIPQGTIESFQMEFCDISTVNPKKGDRSKEFPVAIFSPGARGTRLLYGAMARSLASLGYIILTLDQTYETYVVEFPDGSAVYALTDEPGVLPKLEARTKDVSFLISQLRNKTVRDSVFARFPGIFDPNKIAVYGHSFGGSTATVTVQRDHRVIGGLNFDGPINGSVRYEGFTDKPFVIVDTKSLDFPEWPEFYKKINAAKMMLEIKNTQHYIFTDVPLLLTVLPVQPESQSLVDETFGKLSGRKVEKAINQIMVGLMDLLFKKNTRALKKTGKNIDIKVLYDDVPSISKQIS</sequence>
<dbReference type="SUPFAM" id="SSF53474">
    <property type="entry name" value="alpha/beta-Hydrolases"/>
    <property type="match status" value="1"/>
</dbReference>
<evidence type="ECO:0000256" key="4">
    <source>
        <dbReference type="ARBA" id="ARBA00023098"/>
    </source>
</evidence>
<protein>
    <recommendedName>
        <fullName evidence="1">1-alkyl-2-acetylglycerophosphocholine esterase</fullName>
        <ecNumber evidence="1">3.1.1.47</ecNumber>
    </recommendedName>
</protein>
<dbReference type="EMBL" id="JAGPUO010000019">
    <property type="protein sequence ID" value="KAG5656901.1"/>
    <property type="molecule type" value="Genomic_DNA"/>
</dbReference>
<proteinExistence type="predicted"/>
<dbReference type="PANTHER" id="PTHR10272:SF14">
    <property type="entry name" value="PAF ACETYLHYDROLASE FAMILY PROTEIN"/>
    <property type="match status" value="1"/>
</dbReference>
<evidence type="ECO:0000256" key="1">
    <source>
        <dbReference type="ARBA" id="ARBA00013201"/>
    </source>
</evidence>
<comment type="caution">
    <text evidence="5">The sequence shown here is derived from an EMBL/GenBank/DDBJ whole genome shotgun (WGS) entry which is preliminary data.</text>
</comment>
<evidence type="ECO:0000313" key="5">
    <source>
        <dbReference type="EMBL" id="KAG5656901.1"/>
    </source>
</evidence>
<dbReference type="GO" id="GO:0016042">
    <property type="term" value="P:lipid catabolic process"/>
    <property type="evidence" value="ECO:0007669"/>
    <property type="project" value="UniProtKB-KW"/>
</dbReference>
<dbReference type="GO" id="GO:0003847">
    <property type="term" value="F:1-alkyl-2-acetylglycerophosphocholine esterase activity"/>
    <property type="evidence" value="ECO:0007669"/>
    <property type="project" value="UniProtKB-EC"/>
</dbReference>
<keyword evidence="6" id="KW-1185">Reference proteome</keyword>